<keyword evidence="1" id="KW-0479">Metal-binding</keyword>
<evidence type="ECO:0000259" key="2">
    <source>
        <dbReference type="PROSITE" id="PS50966"/>
    </source>
</evidence>
<keyword evidence="1" id="KW-0862">Zinc</keyword>
<reference evidence="3 4" key="1">
    <citation type="journal article" date="2024" name="bioRxiv">
        <title>A reference genome for Trichogramma kaykai: A tiny desert-dwelling parasitoid wasp with competing sex-ratio distorters.</title>
        <authorList>
            <person name="Culotta J."/>
            <person name="Lindsey A.R."/>
        </authorList>
    </citation>
    <scope>NUCLEOTIDE SEQUENCE [LARGE SCALE GENOMIC DNA]</scope>
    <source>
        <strain evidence="3 4">KSX58</strain>
    </source>
</reference>
<evidence type="ECO:0000256" key="1">
    <source>
        <dbReference type="PROSITE-ProRule" id="PRU00325"/>
    </source>
</evidence>
<dbReference type="GO" id="GO:0008270">
    <property type="term" value="F:zinc ion binding"/>
    <property type="evidence" value="ECO:0007669"/>
    <property type="project" value="UniProtKB-KW"/>
</dbReference>
<dbReference type="PANTHER" id="PTHR47526">
    <property type="entry name" value="ATP-DEPENDENT DNA HELICASE"/>
    <property type="match status" value="1"/>
</dbReference>
<dbReference type="Proteomes" id="UP001627154">
    <property type="component" value="Unassembled WGS sequence"/>
</dbReference>
<evidence type="ECO:0000313" key="3">
    <source>
        <dbReference type="EMBL" id="KAL3402231.1"/>
    </source>
</evidence>
<sequence>MFLNDQSVLPVVGPFDIMTYLVITHSAYTSQQIKAYKSLEAYQYYKAGFVHNVKHVQINNHFVILAKVKHSQRINAPDLLPWVILTSDGSVKTAHCTCMVGLGEACSHIAAVLFYIHCQVQDSLSCTSQLCKWEVPKYSKKVEFKQVRDMHWSKKCVSYDDCKRKDVTPLEGSELQSFLDKIYETSPNAPIFQITEPYVTISEEHQANVADATAINRFSTQLWYDHQSGRITDHLFKSVCEDSVDNPSLTLIKRICYPLKMEIKAISKKHELSIKESAGNAYYNHAVNYHKNLSANFAGLIIN</sequence>
<organism evidence="3 4">
    <name type="scientific">Trichogramma kaykai</name>
    <dbReference type="NCBI Taxonomy" id="54128"/>
    <lineage>
        <taxon>Eukaryota</taxon>
        <taxon>Metazoa</taxon>
        <taxon>Ecdysozoa</taxon>
        <taxon>Arthropoda</taxon>
        <taxon>Hexapoda</taxon>
        <taxon>Insecta</taxon>
        <taxon>Pterygota</taxon>
        <taxon>Neoptera</taxon>
        <taxon>Endopterygota</taxon>
        <taxon>Hymenoptera</taxon>
        <taxon>Apocrita</taxon>
        <taxon>Proctotrupomorpha</taxon>
        <taxon>Chalcidoidea</taxon>
        <taxon>Trichogrammatidae</taxon>
        <taxon>Trichogramma</taxon>
    </lineage>
</organism>
<dbReference type="PROSITE" id="PS50966">
    <property type="entry name" value="ZF_SWIM"/>
    <property type="match status" value="1"/>
</dbReference>
<feature type="domain" description="SWIM-type" evidence="2">
    <location>
        <begin position="81"/>
        <end position="117"/>
    </location>
</feature>
<dbReference type="PANTHER" id="PTHR47526:SF3">
    <property type="entry name" value="PHD-TYPE DOMAIN-CONTAINING PROTEIN"/>
    <property type="match status" value="1"/>
</dbReference>
<keyword evidence="4" id="KW-1185">Reference proteome</keyword>
<evidence type="ECO:0000313" key="4">
    <source>
        <dbReference type="Proteomes" id="UP001627154"/>
    </source>
</evidence>
<gene>
    <name evidence="3" type="ORF">TKK_004764</name>
</gene>
<protein>
    <recommendedName>
        <fullName evidence="2">SWIM-type domain-containing protein</fullName>
    </recommendedName>
</protein>
<keyword evidence="1" id="KW-0863">Zinc-finger</keyword>
<dbReference type="InterPro" id="IPR007527">
    <property type="entry name" value="Znf_SWIM"/>
</dbReference>
<dbReference type="AlphaFoldDB" id="A0ABD2XA14"/>
<accession>A0ABD2XA14</accession>
<comment type="caution">
    <text evidence="3">The sequence shown here is derived from an EMBL/GenBank/DDBJ whole genome shotgun (WGS) entry which is preliminary data.</text>
</comment>
<name>A0ABD2XA14_9HYME</name>
<dbReference type="EMBL" id="JBJJXI010000037">
    <property type="protein sequence ID" value="KAL3402231.1"/>
    <property type="molecule type" value="Genomic_DNA"/>
</dbReference>
<proteinExistence type="predicted"/>